<dbReference type="Gene3D" id="3.10.129.110">
    <property type="entry name" value="Polyketide synthase dehydratase"/>
    <property type="match status" value="1"/>
</dbReference>
<name>A0AAD8UEC1_GLOAC</name>
<dbReference type="GO" id="GO:0004312">
    <property type="term" value="F:fatty acid synthase activity"/>
    <property type="evidence" value="ECO:0007669"/>
    <property type="project" value="TreeGrafter"/>
</dbReference>
<dbReference type="InterPro" id="IPR016035">
    <property type="entry name" value="Acyl_Trfase/lysoPLipase"/>
</dbReference>
<dbReference type="SUPFAM" id="SSF52151">
    <property type="entry name" value="FabD/lysophospholipase-like"/>
    <property type="match status" value="1"/>
</dbReference>
<dbReference type="SMART" id="SM00829">
    <property type="entry name" value="PKS_ER"/>
    <property type="match status" value="1"/>
</dbReference>
<dbReference type="RefSeq" id="XP_060362682.1">
    <property type="nucleotide sequence ID" value="XM_060515801.1"/>
</dbReference>
<sequence>MSKPEPIAICGIGLRLPGGINTPTSLYNFLINRKDARSKPDHPRYSSQNHQFTASGKSKPLPTEEGYWLSHDDVFKFDPSLFSMNPKELLKLDPQQRLLLQVVWEALESAAETDWQGQRIGCYVGSFGDDWREMHAVDAQDDGMYRLTGYMDFVQANRISHAFDLRGPSMTVRTACSAAGLAVHLASQAIRAGECDSAIVAGANLMLSPGFTKLMAEQSVLSPDASCKTFDAKANGYARAEAINCIFIKKLDCAIRDGNPIRAIIRGSATNSDGRTLGLTTPSAQAQQQLIRDAYRHAGIPENEMWQTAMVECHGTGTAVGDTIEACTVGTIFGDKGMLIGSIKPNLGHSEAASAISSIIKAVVSLETKNIIPNIKFDTPSVSIPFTSTGLKVPTEPQPWPEGRAERIGVNSFGIGGTNVHIILESAASVGSSATVRSHGNVETPPPSPPLRREPATLLLFSAGHEESLKTTVHKYQEFLRASPAKLEDLSYTLMHRRSHLAYRTFAVVTDDCDQLAFTLPPTPSFRPSSQIDGIAFLFTGQGAQWARMGLHLMKNELMRSESTSRLGEAEFAQPICTAVQIALTRHLARYGITPKAVVGHSSGEIAAAYAAGVLTLKEAIIVAYYRGFTVKKLKIQGSMAAIGLGREQVTPFLTTGVVLACENSNSSVTLSGDSDALETVCSAIRSARPDALVRLLKVDKAYHSHHMRAVGIAYRSLLKSHLTPNSPNVPFYSSVSSQILERGFDFDSEYWQRNLESPVLFRQAVVRLLQTSSTTLHLEVGPHSALAGPLKQIYTEMAITPPYLSVQKRGSNSTATFLAAIGELHCRGFPVKFPIPDGARPLTDLPPYPWHLSKTFWPNSRAVQSWEYPEHPPHELLGSRTLESTSTAPSWRCLLSLDSVPWIADHCVGSDVVFPAAGYIAMAGEVIRQLSRKPSYTIRDLWIANALVLSQGSKIELFSFVREEELTHEETSGWWELTIQSCTPSGTWTTHCRCRVMDGRVSKDPDSVGLDAESFLHSVEPARWYKAMSRVGYKYGPEFRGMRRIRASARSPAVLVEVSDERDTSEHQYRNALHPATIDQMLQSIIVAKHSGEPRLLEKLHLPTHIDELFISSEASNGTILLQSVKSGEEGDFQGDCTGTLCDSPGDESVVFMKGLRLSTIDLDDAAVGATDSSNVAFMSWERDIDTADAADLVSATSDSCFPKTHQLLEELFVLCGAAALKEVDEADIPVTETQTHLTRHYSWLRSHITRCDPKILQQDAEEVRVKIEDISSKLEKTPASAVGVLIKRCYTHAQALFNGTGSPLEVFLKDNALHELYDWMNTLFTYRPLLQLLSHKRGRHLKILEIGAGTGGLTSRILKDLTDCFEDGKVLGTYVFTDVSAGFFPAAKERFRNVASGFLDYRVLDISRNPADQGFRGEEYDLIVASNVLHATPKLNETLQHARSLLKPDGRLLMHELCCNTKWINFIMGYLSGWWLGDSDSRPEEPYISPKEWEERLSLADFTTPDFVYDAELQHKLNVTIIARPAVPKDGNNLSTQQIYLLCEEESHPVVAEVDQALRCLGHSVIISTLHADCKNLQAGSVVLSLVDLCRGDGYFHDVTGTKLDTLKRLLKTLQETDSSLLWLTRPCQLGSVDPTFAPVLGIARTARVEMGVRCATMELDGTTADSLQAVSHVIRRLLSKHAALKSNVDEDMEFSFSSGRTLIPRCKWTPISHALMSKTPISSTKMLQISRPGALQTLQWVSRHLPDDVPPDHIKVDVHAAGLNFKDVVTAMGLIKPSAPKGLGCEVSGIVTSAGASVTNVRVGDRVMVFAPEAACFSTEMLAPAQLCIPIPDTLDFAEAAGMPCIFITVLRALVDKANLRAGQAVLIHSAAGGVGIAAIQVARWIGARVYATVGSNDKADFLVREWDVPKGHIFSSRDVSFVEGVKAVTDGRGVDVVLNSLSGELLHASWDCVAPRGTFIELGKKDTLAGGKLAMAAFDGNRSFIGVEMANLAAEDPAAISRLLQQCVDLYQQGHIQPVKTAKLFACNETEDAFRYLYQGTHIGKVVINMTENHGAALKVSRVPLPPSFREQATYVLVGGMGGLGTTIARWMVSHGAKSLLFISRSAGRSNDDQALLSELRCAGCEANAVPCDISDERAMQAVMSRFTFSKRIAGVLNMAMVLADGAVSDLTLSQWQTATSPKIRGTWNLHRTLPHDVDFFVLFGSTSGVHGYPGQANYAAANTFLDAFTQYRRGLGLPCSVIDLGGVEDVGYVSRTQEVEDAMIKSGAKLVSEADMLRGLQLAIAESRPVTASVDTEAYWSATNGQLILGLDCKTSINDSGNRVVWKHDPRMNLYPNIAENEMASREEGGSSGLAEFLSSLQSRPEEIESLGSTTYLAQEIARRVYGFLMREVEEGGIDTTLSPSALGVDSLMTIEIRSWWKHTLGVDITVLQLTSAQSFDQLGQLAARQLTSKITAFSKK</sequence>
<dbReference type="Pfam" id="PF14765">
    <property type="entry name" value="PS-DH"/>
    <property type="match status" value="1"/>
</dbReference>
<keyword evidence="15" id="KW-1185">Reference proteome</keyword>
<feature type="active site" description="Proton acceptor; for dehydratase activity" evidence="9">
    <location>
        <position position="907"/>
    </location>
</feature>
<dbReference type="InterPro" id="IPR014031">
    <property type="entry name" value="Ketoacyl_synth_C"/>
</dbReference>
<dbReference type="InterPro" id="IPR014043">
    <property type="entry name" value="Acyl_transferase_dom"/>
</dbReference>
<evidence type="ECO:0000313" key="14">
    <source>
        <dbReference type="EMBL" id="KAK1722627.1"/>
    </source>
</evidence>
<dbReference type="InterPro" id="IPR013154">
    <property type="entry name" value="ADH-like_N"/>
</dbReference>
<evidence type="ECO:0000259" key="12">
    <source>
        <dbReference type="PROSITE" id="PS52004"/>
    </source>
</evidence>
<dbReference type="CDD" id="cd02440">
    <property type="entry name" value="AdoMet_MTases"/>
    <property type="match status" value="1"/>
</dbReference>
<feature type="domain" description="PKS/mFAS DH" evidence="13">
    <location>
        <begin position="875"/>
        <end position="1168"/>
    </location>
</feature>
<evidence type="ECO:0000313" key="15">
    <source>
        <dbReference type="Proteomes" id="UP001244207"/>
    </source>
</evidence>
<dbReference type="GO" id="GO:1901336">
    <property type="term" value="P:lactone biosynthetic process"/>
    <property type="evidence" value="ECO:0007669"/>
    <property type="project" value="UniProtKB-ARBA"/>
</dbReference>
<dbReference type="InterPro" id="IPR032821">
    <property type="entry name" value="PKS_assoc"/>
</dbReference>
<dbReference type="GO" id="GO:0008168">
    <property type="term" value="F:methyltransferase activity"/>
    <property type="evidence" value="ECO:0007669"/>
    <property type="project" value="UniProtKB-KW"/>
</dbReference>
<dbReference type="SUPFAM" id="SSF55048">
    <property type="entry name" value="Probable ACP-binding domain of malonyl-CoA ACP transacylase"/>
    <property type="match status" value="1"/>
</dbReference>
<dbReference type="PROSITE" id="PS01162">
    <property type="entry name" value="QOR_ZETA_CRYSTAL"/>
    <property type="match status" value="1"/>
</dbReference>
<dbReference type="CDD" id="cd05195">
    <property type="entry name" value="enoyl_red"/>
    <property type="match status" value="1"/>
</dbReference>
<feature type="compositionally biased region" description="Polar residues" evidence="10">
    <location>
        <begin position="45"/>
        <end position="56"/>
    </location>
</feature>
<evidence type="ECO:0000256" key="9">
    <source>
        <dbReference type="PROSITE-ProRule" id="PRU01363"/>
    </source>
</evidence>
<dbReference type="InterPro" id="IPR013217">
    <property type="entry name" value="Methyltransf_12"/>
</dbReference>
<dbReference type="GO" id="GO:0016491">
    <property type="term" value="F:oxidoreductase activity"/>
    <property type="evidence" value="ECO:0007669"/>
    <property type="project" value="UniProtKB-KW"/>
</dbReference>
<comment type="caution">
    <text evidence="14">The sequence shown here is derived from an EMBL/GenBank/DDBJ whole genome shotgun (WGS) entry which is preliminary data.</text>
</comment>
<dbReference type="InterPro" id="IPR049551">
    <property type="entry name" value="PKS_DH_C"/>
</dbReference>
<dbReference type="Gene3D" id="3.90.180.10">
    <property type="entry name" value="Medium-chain alcohol dehydrogenases, catalytic domain"/>
    <property type="match status" value="1"/>
</dbReference>
<keyword evidence="5" id="KW-0521">NADP</keyword>
<dbReference type="Gene3D" id="1.10.1200.10">
    <property type="entry name" value="ACP-like"/>
    <property type="match status" value="1"/>
</dbReference>
<dbReference type="SMART" id="SM00825">
    <property type="entry name" value="PKS_KS"/>
    <property type="match status" value="1"/>
</dbReference>
<dbReference type="InterPro" id="IPR009081">
    <property type="entry name" value="PP-bd_ACP"/>
</dbReference>
<dbReference type="PROSITE" id="PS50075">
    <property type="entry name" value="CARRIER"/>
    <property type="match status" value="1"/>
</dbReference>
<dbReference type="Pfam" id="PF08242">
    <property type="entry name" value="Methyltransf_12"/>
    <property type="match status" value="1"/>
</dbReference>
<dbReference type="GO" id="GO:0032259">
    <property type="term" value="P:methylation"/>
    <property type="evidence" value="ECO:0007669"/>
    <property type="project" value="UniProtKB-KW"/>
</dbReference>
<protein>
    <submittedName>
        <fullName evidence="14">Polyketide synthase</fullName>
    </submittedName>
</protein>
<dbReference type="PROSITE" id="PS52004">
    <property type="entry name" value="KS3_2"/>
    <property type="match status" value="1"/>
</dbReference>
<dbReference type="InterPro" id="IPR020843">
    <property type="entry name" value="ER"/>
</dbReference>
<dbReference type="FunFam" id="3.40.50.720:FF:000209">
    <property type="entry name" value="Polyketide synthase Pks12"/>
    <property type="match status" value="1"/>
</dbReference>
<dbReference type="Pfam" id="PF00109">
    <property type="entry name" value="ketoacyl-synt"/>
    <property type="match status" value="1"/>
</dbReference>
<keyword evidence="1" id="KW-0596">Phosphopantetheine</keyword>
<dbReference type="InterPro" id="IPR002364">
    <property type="entry name" value="Quin_OxRdtase/zeta-crystal_CS"/>
</dbReference>
<dbReference type="Pfam" id="PF00550">
    <property type="entry name" value="PP-binding"/>
    <property type="match status" value="1"/>
</dbReference>
<dbReference type="Gene3D" id="3.40.47.10">
    <property type="match status" value="1"/>
</dbReference>
<keyword evidence="8" id="KW-0012">Acyltransferase</keyword>
<dbReference type="InterPro" id="IPR016036">
    <property type="entry name" value="Malonyl_transacylase_ACP-bd"/>
</dbReference>
<evidence type="ECO:0000259" key="13">
    <source>
        <dbReference type="PROSITE" id="PS52019"/>
    </source>
</evidence>
<evidence type="ECO:0000256" key="3">
    <source>
        <dbReference type="ARBA" id="ARBA00022603"/>
    </source>
</evidence>
<dbReference type="Pfam" id="PF13602">
    <property type="entry name" value="ADH_zinc_N_2"/>
    <property type="match status" value="1"/>
</dbReference>
<organism evidence="14 15">
    <name type="scientific">Glomerella acutata</name>
    <name type="common">Colletotrichum acutatum</name>
    <dbReference type="NCBI Taxonomy" id="27357"/>
    <lineage>
        <taxon>Eukaryota</taxon>
        <taxon>Fungi</taxon>
        <taxon>Dikarya</taxon>
        <taxon>Ascomycota</taxon>
        <taxon>Pezizomycotina</taxon>
        <taxon>Sordariomycetes</taxon>
        <taxon>Hypocreomycetidae</taxon>
        <taxon>Glomerellales</taxon>
        <taxon>Glomerellaceae</taxon>
        <taxon>Colletotrichum</taxon>
        <taxon>Colletotrichum acutatum species complex</taxon>
    </lineage>
</organism>
<dbReference type="Gene3D" id="3.40.50.150">
    <property type="entry name" value="Vaccinia Virus protein VP39"/>
    <property type="match status" value="1"/>
</dbReference>
<dbReference type="InterPro" id="IPR029063">
    <property type="entry name" value="SAM-dependent_MTases_sf"/>
</dbReference>
<dbReference type="Proteomes" id="UP001244207">
    <property type="component" value="Unassembled WGS sequence"/>
</dbReference>
<dbReference type="CDD" id="cd00833">
    <property type="entry name" value="PKS"/>
    <property type="match status" value="1"/>
</dbReference>
<evidence type="ECO:0000256" key="8">
    <source>
        <dbReference type="ARBA" id="ARBA00023315"/>
    </source>
</evidence>
<dbReference type="SUPFAM" id="SSF53335">
    <property type="entry name" value="S-adenosyl-L-methionine-dependent methyltransferases"/>
    <property type="match status" value="1"/>
</dbReference>
<feature type="region of interest" description="N-terminal hotdog fold" evidence="9">
    <location>
        <begin position="875"/>
        <end position="1004"/>
    </location>
</feature>
<dbReference type="PANTHER" id="PTHR43775:SF49">
    <property type="entry name" value="SYNTHASE, PUTATIVE (JCVI)-RELATED"/>
    <property type="match status" value="1"/>
</dbReference>
<proteinExistence type="predicted"/>
<dbReference type="InterPro" id="IPR049900">
    <property type="entry name" value="PKS_mFAS_DH"/>
</dbReference>
<dbReference type="InterPro" id="IPR042104">
    <property type="entry name" value="PKS_dehydratase_sf"/>
</dbReference>
<dbReference type="EMBL" id="JAHMHS010000076">
    <property type="protein sequence ID" value="KAK1722627.1"/>
    <property type="molecule type" value="Genomic_DNA"/>
</dbReference>
<dbReference type="CDD" id="cd05274">
    <property type="entry name" value="KR_FAS_SDR_x"/>
    <property type="match status" value="1"/>
</dbReference>
<dbReference type="SMART" id="SM00823">
    <property type="entry name" value="PKS_PP"/>
    <property type="match status" value="1"/>
</dbReference>
<dbReference type="SUPFAM" id="SSF47336">
    <property type="entry name" value="ACP-like"/>
    <property type="match status" value="1"/>
</dbReference>
<dbReference type="Pfam" id="PF16197">
    <property type="entry name" value="KAsynt_C_assoc"/>
    <property type="match status" value="1"/>
</dbReference>
<dbReference type="GeneID" id="85399699"/>
<dbReference type="PROSITE" id="PS52019">
    <property type="entry name" value="PKS_MFAS_DH"/>
    <property type="match status" value="1"/>
</dbReference>
<dbReference type="SUPFAM" id="SSF50129">
    <property type="entry name" value="GroES-like"/>
    <property type="match status" value="1"/>
</dbReference>
<dbReference type="Pfam" id="PF02801">
    <property type="entry name" value="Ketoacyl-synt_C"/>
    <property type="match status" value="1"/>
</dbReference>
<dbReference type="GO" id="GO:0008270">
    <property type="term" value="F:zinc ion binding"/>
    <property type="evidence" value="ECO:0007669"/>
    <property type="project" value="InterPro"/>
</dbReference>
<evidence type="ECO:0000256" key="10">
    <source>
        <dbReference type="SAM" id="MobiDB-lite"/>
    </source>
</evidence>
<dbReference type="Pfam" id="PF08240">
    <property type="entry name" value="ADH_N"/>
    <property type="match status" value="1"/>
</dbReference>
<dbReference type="GO" id="GO:0006633">
    <property type="term" value="P:fatty acid biosynthetic process"/>
    <property type="evidence" value="ECO:0007669"/>
    <property type="project" value="TreeGrafter"/>
</dbReference>
<keyword evidence="4" id="KW-0808">Transferase</keyword>
<dbReference type="InterPro" id="IPR013968">
    <property type="entry name" value="PKS_KR"/>
</dbReference>
<keyword evidence="7" id="KW-0511">Multifunctional enzyme</keyword>
<dbReference type="InterPro" id="IPR020841">
    <property type="entry name" value="PKS_Beta-ketoAc_synthase_dom"/>
</dbReference>
<dbReference type="Gene3D" id="3.40.366.10">
    <property type="entry name" value="Malonyl-Coenzyme A Acyl Carrier Protein, domain 2"/>
    <property type="match status" value="1"/>
</dbReference>
<feature type="active site" description="Proton donor; for dehydratase activity" evidence="9">
    <location>
        <position position="1080"/>
    </location>
</feature>
<keyword evidence="6" id="KW-0560">Oxidoreductase</keyword>
<feature type="domain" description="Ketosynthase family 3 (KS3)" evidence="12">
    <location>
        <begin position="4"/>
        <end position="426"/>
    </location>
</feature>
<dbReference type="Pfam" id="PF08659">
    <property type="entry name" value="KR"/>
    <property type="match status" value="1"/>
</dbReference>
<gene>
    <name evidence="14" type="ORF">BDZ83DRAFT_794166</name>
</gene>
<dbReference type="Pfam" id="PF21089">
    <property type="entry name" value="PKS_DH_N"/>
    <property type="match status" value="1"/>
</dbReference>
<dbReference type="PANTHER" id="PTHR43775">
    <property type="entry name" value="FATTY ACID SYNTHASE"/>
    <property type="match status" value="1"/>
</dbReference>
<reference evidence="14" key="1">
    <citation type="submission" date="2021-12" db="EMBL/GenBank/DDBJ databases">
        <title>Comparative genomics, transcriptomics and evolutionary studies reveal genomic signatures of adaptation to plant cell wall in hemibiotrophic fungi.</title>
        <authorList>
            <consortium name="DOE Joint Genome Institute"/>
            <person name="Baroncelli R."/>
            <person name="Diaz J.F."/>
            <person name="Benocci T."/>
            <person name="Peng M."/>
            <person name="Battaglia E."/>
            <person name="Haridas S."/>
            <person name="Andreopoulos W."/>
            <person name="Labutti K."/>
            <person name="Pangilinan J."/>
            <person name="Floch G.L."/>
            <person name="Makela M.R."/>
            <person name="Henrissat B."/>
            <person name="Grigoriev I.V."/>
            <person name="Crouch J.A."/>
            <person name="De Vries R.P."/>
            <person name="Sukno S.A."/>
            <person name="Thon M.R."/>
        </authorList>
    </citation>
    <scope>NUCLEOTIDE SEQUENCE</scope>
    <source>
        <strain evidence="14">CBS 112980</strain>
    </source>
</reference>
<dbReference type="SUPFAM" id="SSF53901">
    <property type="entry name" value="Thiolase-like"/>
    <property type="match status" value="1"/>
</dbReference>
<dbReference type="GO" id="GO:0031177">
    <property type="term" value="F:phosphopantetheine binding"/>
    <property type="evidence" value="ECO:0007669"/>
    <property type="project" value="InterPro"/>
</dbReference>
<dbReference type="InterPro" id="IPR001227">
    <property type="entry name" value="Ac_transferase_dom_sf"/>
</dbReference>
<evidence type="ECO:0000256" key="4">
    <source>
        <dbReference type="ARBA" id="ARBA00022679"/>
    </source>
</evidence>
<keyword evidence="2" id="KW-0597">Phosphoprotein</keyword>
<evidence type="ECO:0000256" key="5">
    <source>
        <dbReference type="ARBA" id="ARBA00022857"/>
    </source>
</evidence>
<evidence type="ECO:0000256" key="1">
    <source>
        <dbReference type="ARBA" id="ARBA00022450"/>
    </source>
</evidence>
<evidence type="ECO:0000256" key="6">
    <source>
        <dbReference type="ARBA" id="ARBA00023002"/>
    </source>
</evidence>
<dbReference type="InterPro" id="IPR011032">
    <property type="entry name" value="GroES-like_sf"/>
</dbReference>
<dbReference type="Gene3D" id="3.40.50.720">
    <property type="entry name" value="NAD(P)-binding Rossmann-like Domain"/>
    <property type="match status" value="2"/>
</dbReference>
<dbReference type="InterPro" id="IPR036736">
    <property type="entry name" value="ACP-like_sf"/>
</dbReference>
<dbReference type="InterPro" id="IPR020806">
    <property type="entry name" value="PKS_PP-bd"/>
</dbReference>
<dbReference type="GO" id="GO:0044550">
    <property type="term" value="P:secondary metabolite biosynthetic process"/>
    <property type="evidence" value="ECO:0007669"/>
    <property type="project" value="TreeGrafter"/>
</dbReference>
<dbReference type="SMART" id="SM00826">
    <property type="entry name" value="PKS_DH"/>
    <property type="match status" value="1"/>
</dbReference>
<dbReference type="InterPro" id="IPR049552">
    <property type="entry name" value="PKS_DH_N"/>
</dbReference>
<evidence type="ECO:0000256" key="2">
    <source>
        <dbReference type="ARBA" id="ARBA00022553"/>
    </source>
</evidence>
<dbReference type="Pfam" id="PF00698">
    <property type="entry name" value="Acyl_transf_1"/>
    <property type="match status" value="1"/>
</dbReference>
<dbReference type="InterPro" id="IPR057326">
    <property type="entry name" value="KR_dom"/>
</dbReference>
<dbReference type="InterPro" id="IPR036291">
    <property type="entry name" value="NAD(P)-bd_dom_sf"/>
</dbReference>
<evidence type="ECO:0000256" key="7">
    <source>
        <dbReference type="ARBA" id="ARBA00023268"/>
    </source>
</evidence>
<dbReference type="Gene3D" id="3.30.70.250">
    <property type="entry name" value="Malonyl-CoA ACP transacylase, ACP-binding"/>
    <property type="match status" value="1"/>
</dbReference>
<feature type="region of interest" description="Disordered" evidence="10">
    <location>
        <begin position="38"/>
        <end position="61"/>
    </location>
</feature>
<dbReference type="SMART" id="SM00827">
    <property type="entry name" value="PKS_AT"/>
    <property type="match status" value="1"/>
</dbReference>
<dbReference type="InterPro" id="IPR014030">
    <property type="entry name" value="Ketoacyl_synth_N"/>
</dbReference>
<feature type="domain" description="Carrier" evidence="11">
    <location>
        <begin position="2377"/>
        <end position="2456"/>
    </location>
</feature>
<dbReference type="InterPro" id="IPR050091">
    <property type="entry name" value="PKS_NRPS_Biosynth_Enz"/>
</dbReference>
<accession>A0AAD8UEC1</accession>
<dbReference type="SMART" id="SM00822">
    <property type="entry name" value="PKS_KR"/>
    <property type="match status" value="1"/>
</dbReference>
<dbReference type="SUPFAM" id="SSF51735">
    <property type="entry name" value="NAD(P)-binding Rossmann-fold domains"/>
    <property type="match status" value="2"/>
</dbReference>
<feature type="region of interest" description="C-terminal hotdog fold" evidence="9">
    <location>
        <begin position="1017"/>
        <end position="1168"/>
    </location>
</feature>
<dbReference type="InterPro" id="IPR020807">
    <property type="entry name" value="PKS_DH"/>
</dbReference>
<keyword evidence="3" id="KW-0489">Methyltransferase</keyword>
<evidence type="ECO:0000259" key="11">
    <source>
        <dbReference type="PROSITE" id="PS50075"/>
    </source>
</evidence>
<dbReference type="InterPro" id="IPR016039">
    <property type="entry name" value="Thiolase-like"/>
</dbReference>